<sequence>MCFGSSPAAPAPPAPPPPPPPTLDQTAPMKAAAPSTSDNLNGQAAGTKQYRTSLGINDSGSGSSSSGLGIAT</sequence>
<gene>
    <name evidence="2" type="ORF">UFOVP63_22</name>
</gene>
<feature type="compositionally biased region" description="Polar residues" evidence="1">
    <location>
        <begin position="34"/>
        <end position="58"/>
    </location>
</feature>
<feature type="compositionally biased region" description="Pro residues" evidence="1">
    <location>
        <begin position="9"/>
        <end position="22"/>
    </location>
</feature>
<feature type="region of interest" description="Disordered" evidence="1">
    <location>
        <begin position="1"/>
        <end position="72"/>
    </location>
</feature>
<protein>
    <submittedName>
        <fullName evidence="2">Uncharacterized protein</fullName>
    </submittedName>
</protein>
<evidence type="ECO:0000313" key="2">
    <source>
        <dbReference type="EMBL" id="CAB4124692.1"/>
    </source>
</evidence>
<reference evidence="2" key="1">
    <citation type="submission" date="2020-04" db="EMBL/GenBank/DDBJ databases">
        <authorList>
            <person name="Chiriac C."/>
            <person name="Salcher M."/>
            <person name="Ghai R."/>
            <person name="Kavagutti S V."/>
        </authorList>
    </citation>
    <scope>NUCLEOTIDE SEQUENCE</scope>
</reference>
<feature type="compositionally biased region" description="Low complexity" evidence="1">
    <location>
        <begin position="59"/>
        <end position="72"/>
    </location>
</feature>
<proteinExistence type="predicted"/>
<accession>A0A6J5KTT0</accession>
<evidence type="ECO:0000256" key="1">
    <source>
        <dbReference type="SAM" id="MobiDB-lite"/>
    </source>
</evidence>
<organism evidence="2">
    <name type="scientific">uncultured Caudovirales phage</name>
    <dbReference type="NCBI Taxonomy" id="2100421"/>
    <lineage>
        <taxon>Viruses</taxon>
        <taxon>Duplodnaviria</taxon>
        <taxon>Heunggongvirae</taxon>
        <taxon>Uroviricota</taxon>
        <taxon>Caudoviricetes</taxon>
        <taxon>Peduoviridae</taxon>
        <taxon>Maltschvirus</taxon>
        <taxon>Maltschvirus maltsch</taxon>
    </lineage>
</organism>
<name>A0A6J5KTT0_9CAUD</name>
<dbReference type="EMBL" id="LR796183">
    <property type="protein sequence ID" value="CAB4124692.1"/>
    <property type="molecule type" value="Genomic_DNA"/>
</dbReference>